<feature type="chain" id="PRO_5042118633" description="Gnk2-homologous domain-containing protein" evidence="3">
    <location>
        <begin position="27"/>
        <end position="177"/>
    </location>
</feature>
<dbReference type="CDD" id="cd23509">
    <property type="entry name" value="Gnk2-like"/>
    <property type="match status" value="1"/>
</dbReference>
<comment type="caution">
    <text evidence="5">The sequence shown here is derived from an EMBL/GenBank/DDBJ whole genome shotgun (WGS) entry which is preliminary data.</text>
</comment>
<dbReference type="EMBL" id="JAJSOW010000002">
    <property type="protein sequence ID" value="KAI9198995.1"/>
    <property type="molecule type" value="Genomic_DNA"/>
</dbReference>
<dbReference type="Gene3D" id="3.30.430.20">
    <property type="entry name" value="Gnk2 domain, C-X8-C-X2-C motif"/>
    <property type="match status" value="1"/>
</dbReference>
<protein>
    <recommendedName>
        <fullName evidence="4">Gnk2-homologous domain-containing protein</fullName>
    </recommendedName>
</protein>
<keyword evidence="6" id="KW-1185">Reference proteome</keyword>
<keyword evidence="1 3" id="KW-0732">Signal</keyword>
<name>A0AAD5P4T0_ACENE</name>
<organism evidence="5 6">
    <name type="scientific">Acer negundo</name>
    <name type="common">Box elder</name>
    <dbReference type="NCBI Taxonomy" id="4023"/>
    <lineage>
        <taxon>Eukaryota</taxon>
        <taxon>Viridiplantae</taxon>
        <taxon>Streptophyta</taxon>
        <taxon>Embryophyta</taxon>
        <taxon>Tracheophyta</taxon>
        <taxon>Spermatophyta</taxon>
        <taxon>Magnoliopsida</taxon>
        <taxon>eudicotyledons</taxon>
        <taxon>Gunneridae</taxon>
        <taxon>Pentapetalae</taxon>
        <taxon>rosids</taxon>
        <taxon>malvids</taxon>
        <taxon>Sapindales</taxon>
        <taxon>Sapindaceae</taxon>
        <taxon>Hippocastanoideae</taxon>
        <taxon>Acereae</taxon>
        <taxon>Acer</taxon>
    </lineage>
</organism>
<accession>A0AAD5P4T0</accession>
<dbReference type="FunFam" id="3.30.430.20:FF:000003">
    <property type="entry name" value="Cysteine-rich RLK (RECEPTOR-like protein kinase) 10"/>
    <property type="match status" value="1"/>
</dbReference>
<dbReference type="PROSITE" id="PS51473">
    <property type="entry name" value="GNK2"/>
    <property type="match status" value="1"/>
</dbReference>
<dbReference type="PANTHER" id="PTHR32099">
    <property type="entry name" value="CYSTEINE-RICH REPEAT SECRETORY PROTEIN"/>
    <property type="match status" value="1"/>
</dbReference>
<evidence type="ECO:0000256" key="3">
    <source>
        <dbReference type="SAM" id="SignalP"/>
    </source>
</evidence>
<dbReference type="InterPro" id="IPR038408">
    <property type="entry name" value="GNK2_sf"/>
</dbReference>
<evidence type="ECO:0000313" key="5">
    <source>
        <dbReference type="EMBL" id="KAI9198995.1"/>
    </source>
</evidence>
<gene>
    <name evidence="5" type="ORF">LWI28_025557</name>
</gene>
<evidence type="ECO:0000256" key="2">
    <source>
        <dbReference type="ARBA" id="ARBA00022737"/>
    </source>
</evidence>
<dbReference type="Pfam" id="PF01657">
    <property type="entry name" value="Stress-antifung"/>
    <property type="match status" value="1"/>
</dbReference>
<reference evidence="5 6" key="1">
    <citation type="journal article" date="2022" name="Plant J.">
        <title>Strategies of tolerance reflected in two North American maple genomes.</title>
        <authorList>
            <person name="McEvoy S.L."/>
            <person name="Sezen U.U."/>
            <person name="Trouern-Trend A."/>
            <person name="McMahon S.M."/>
            <person name="Schaberg P.G."/>
            <person name="Yang J."/>
            <person name="Wegrzyn J.L."/>
            <person name="Swenson N.G."/>
        </authorList>
    </citation>
    <scope>NUCLEOTIDE SEQUENCE [LARGE SCALE GENOMIC DNA]</scope>
    <source>
        <strain evidence="5">91603</strain>
    </source>
</reference>
<feature type="domain" description="Gnk2-homologous" evidence="4">
    <location>
        <begin position="29"/>
        <end position="132"/>
    </location>
</feature>
<evidence type="ECO:0000256" key="1">
    <source>
        <dbReference type="ARBA" id="ARBA00022729"/>
    </source>
</evidence>
<dbReference type="Proteomes" id="UP001064489">
    <property type="component" value="Chromosome 13"/>
</dbReference>
<sequence length="177" mass="20153">MSSFQFCVIFVCLLCLSSSLFTFTSAADPSYLYHFCSEKSFIRNSTYQSNLDLLLFPLSPYANSSYGFDRTTKGKDPNMVYGLFQCRGDVTTTTCQDCLAFASIDVTKLCPAQNEALVWYDECYLRFSNVSIFHASTRSPDTVLYNINKVTEPSRFQELVLSLLKLRPRMLPRSLQP</sequence>
<dbReference type="AlphaFoldDB" id="A0AAD5P4T0"/>
<feature type="signal peptide" evidence="3">
    <location>
        <begin position="1"/>
        <end position="26"/>
    </location>
</feature>
<keyword evidence="2" id="KW-0677">Repeat</keyword>
<evidence type="ECO:0000313" key="6">
    <source>
        <dbReference type="Proteomes" id="UP001064489"/>
    </source>
</evidence>
<evidence type="ECO:0000259" key="4">
    <source>
        <dbReference type="PROSITE" id="PS51473"/>
    </source>
</evidence>
<dbReference type="InterPro" id="IPR002902">
    <property type="entry name" value="GNK2"/>
</dbReference>
<proteinExistence type="predicted"/>
<dbReference type="PANTHER" id="PTHR32099:SF42">
    <property type="entry name" value="CYSTEINE-RICH RECEPTOR-LIKE PROTEIN KINASE 9-RELATED"/>
    <property type="match status" value="1"/>
</dbReference>